<protein>
    <recommendedName>
        <fullName evidence="5">ABC transporter domain-containing protein</fullName>
    </recommendedName>
</protein>
<dbReference type="Gene3D" id="3.40.50.300">
    <property type="entry name" value="P-loop containing nucleotide triphosphate hydrolases"/>
    <property type="match status" value="1"/>
</dbReference>
<dbReference type="CDD" id="cd03257">
    <property type="entry name" value="ABC_NikE_OppD_transporters"/>
    <property type="match status" value="1"/>
</dbReference>
<keyword evidence="4" id="KW-0067">ATP-binding</keyword>
<evidence type="ECO:0000259" key="5">
    <source>
        <dbReference type="PROSITE" id="PS50893"/>
    </source>
</evidence>
<evidence type="ECO:0000256" key="3">
    <source>
        <dbReference type="ARBA" id="ARBA00022741"/>
    </source>
</evidence>
<proteinExistence type="inferred from homology"/>
<dbReference type="PROSITE" id="PS50893">
    <property type="entry name" value="ABC_TRANSPORTER_2"/>
    <property type="match status" value="1"/>
</dbReference>
<dbReference type="InterPro" id="IPR013563">
    <property type="entry name" value="Oligopep_ABC_C"/>
</dbReference>
<accession>A0A381SRH4</accession>
<evidence type="ECO:0000256" key="4">
    <source>
        <dbReference type="ARBA" id="ARBA00022840"/>
    </source>
</evidence>
<dbReference type="SUPFAM" id="SSF52540">
    <property type="entry name" value="P-loop containing nucleoside triphosphate hydrolases"/>
    <property type="match status" value="1"/>
</dbReference>
<keyword evidence="2" id="KW-0813">Transport</keyword>
<dbReference type="GO" id="GO:0005524">
    <property type="term" value="F:ATP binding"/>
    <property type="evidence" value="ECO:0007669"/>
    <property type="project" value="UniProtKB-KW"/>
</dbReference>
<dbReference type="PANTHER" id="PTHR43776:SF7">
    <property type="entry name" value="D,D-DIPEPTIDE TRANSPORT ATP-BINDING PROTEIN DDPF-RELATED"/>
    <property type="match status" value="1"/>
</dbReference>
<dbReference type="GO" id="GO:0015833">
    <property type="term" value="P:peptide transport"/>
    <property type="evidence" value="ECO:0007669"/>
    <property type="project" value="InterPro"/>
</dbReference>
<organism evidence="6">
    <name type="scientific">marine metagenome</name>
    <dbReference type="NCBI Taxonomy" id="408172"/>
    <lineage>
        <taxon>unclassified sequences</taxon>
        <taxon>metagenomes</taxon>
        <taxon>ecological metagenomes</taxon>
    </lineage>
</organism>
<feature type="non-terminal residue" evidence="6">
    <location>
        <position position="1"/>
    </location>
</feature>
<dbReference type="NCBIfam" id="TIGR01727">
    <property type="entry name" value="oligo_HPY"/>
    <property type="match status" value="1"/>
</dbReference>
<dbReference type="InterPro" id="IPR027417">
    <property type="entry name" value="P-loop_NTPase"/>
</dbReference>
<dbReference type="PANTHER" id="PTHR43776">
    <property type="entry name" value="TRANSPORT ATP-BINDING PROTEIN"/>
    <property type="match status" value="1"/>
</dbReference>
<gene>
    <name evidence="6" type="ORF">METZ01_LOCUS58868</name>
</gene>
<name>A0A381SRH4_9ZZZZ</name>
<reference evidence="6" key="1">
    <citation type="submission" date="2018-05" db="EMBL/GenBank/DDBJ databases">
        <authorList>
            <person name="Lanie J.A."/>
            <person name="Ng W.-L."/>
            <person name="Kazmierczak K.M."/>
            <person name="Andrzejewski T.M."/>
            <person name="Davidsen T.M."/>
            <person name="Wayne K.J."/>
            <person name="Tettelin H."/>
            <person name="Glass J.I."/>
            <person name="Rusch D."/>
            <person name="Podicherti R."/>
            <person name="Tsui H.-C.T."/>
            <person name="Winkler M.E."/>
        </authorList>
    </citation>
    <scope>NUCLEOTIDE SEQUENCE</scope>
</reference>
<dbReference type="InterPro" id="IPR017871">
    <property type="entry name" value="ABC_transporter-like_CS"/>
</dbReference>
<evidence type="ECO:0000313" key="6">
    <source>
        <dbReference type="EMBL" id="SVA06014.1"/>
    </source>
</evidence>
<feature type="domain" description="ABC transporter" evidence="5">
    <location>
        <begin position="1"/>
        <end position="195"/>
    </location>
</feature>
<dbReference type="AlphaFoldDB" id="A0A381SRH4"/>
<dbReference type="Pfam" id="PF08352">
    <property type="entry name" value="oligo_HPY"/>
    <property type="match status" value="1"/>
</dbReference>
<dbReference type="InterPro" id="IPR050319">
    <property type="entry name" value="ABC_transp_ATP-bind"/>
</dbReference>
<evidence type="ECO:0000256" key="1">
    <source>
        <dbReference type="ARBA" id="ARBA00005417"/>
    </source>
</evidence>
<dbReference type="PROSITE" id="PS00211">
    <property type="entry name" value="ABC_TRANSPORTER_1"/>
    <property type="match status" value="1"/>
</dbReference>
<dbReference type="GO" id="GO:0016887">
    <property type="term" value="F:ATP hydrolysis activity"/>
    <property type="evidence" value="ECO:0007669"/>
    <property type="project" value="InterPro"/>
</dbReference>
<dbReference type="EMBL" id="UINC01003402">
    <property type="protein sequence ID" value="SVA06014.1"/>
    <property type="molecule type" value="Genomic_DNA"/>
</dbReference>
<sequence>VESTDGKILFHDNNRELDLRTLETTEMKEVRKKLQIIFQDPHSSLNPAFTVFGSLQDPLKEFGIKSKSERRRIIGDLLEAVNMRREQMDHYPHEFSGGQRQRIGIARALCVEPELIVCDEAVSALDVSIQAQVLKLLQDIKETRSLTYIFITHDLSVVEYISDRVAVMYLGKIVELAKSEDLYANALHPYTKALLSAIPVADLDRKRERIILKGDVPSPVDPPSGCAFHPRCPISEDICKTKVPQFKKHPVGGDNHFAACHLID</sequence>
<comment type="similarity">
    <text evidence="1">Belongs to the ABC transporter superfamily.</text>
</comment>
<dbReference type="InterPro" id="IPR003439">
    <property type="entry name" value="ABC_transporter-like_ATP-bd"/>
</dbReference>
<dbReference type="Pfam" id="PF00005">
    <property type="entry name" value="ABC_tran"/>
    <property type="match status" value="1"/>
</dbReference>
<keyword evidence="3" id="KW-0547">Nucleotide-binding</keyword>
<evidence type="ECO:0000256" key="2">
    <source>
        <dbReference type="ARBA" id="ARBA00022448"/>
    </source>
</evidence>